<dbReference type="AlphaFoldDB" id="A0A4U8UG89"/>
<dbReference type="InterPro" id="IPR008439">
    <property type="entry name" value="Campylo_MOMP"/>
</dbReference>
<gene>
    <name evidence="2" type="ORF">LS72_000400</name>
</gene>
<comment type="caution">
    <text evidence="2">The sequence shown here is derived from an EMBL/GenBank/DDBJ whole genome shotgun (WGS) entry which is preliminary data.</text>
</comment>
<dbReference type="Proteomes" id="UP000029920">
    <property type="component" value="Unassembled WGS sequence"/>
</dbReference>
<dbReference type="EMBL" id="JRPC02000001">
    <property type="protein sequence ID" value="TLE17244.1"/>
    <property type="molecule type" value="Genomic_DNA"/>
</dbReference>
<organism evidence="2 3">
    <name type="scientific">Helicobacter apodemus</name>
    <dbReference type="NCBI Taxonomy" id="135569"/>
    <lineage>
        <taxon>Bacteria</taxon>
        <taxon>Pseudomonadati</taxon>
        <taxon>Campylobacterota</taxon>
        <taxon>Epsilonproteobacteria</taxon>
        <taxon>Campylobacterales</taxon>
        <taxon>Helicobacteraceae</taxon>
        <taxon>Helicobacter</taxon>
    </lineage>
</organism>
<feature type="signal peptide" evidence="1">
    <location>
        <begin position="1"/>
        <end position="23"/>
    </location>
</feature>
<feature type="chain" id="PRO_5020466826" evidence="1">
    <location>
        <begin position="24"/>
        <end position="469"/>
    </location>
</feature>
<proteinExistence type="predicted"/>
<dbReference type="Pfam" id="PF05538">
    <property type="entry name" value="Campylo_MOMP"/>
    <property type="match status" value="1"/>
</dbReference>
<evidence type="ECO:0000313" key="2">
    <source>
        <dbReference type="EMBL" id="TLE17244.1"/>
    </source>
</evidence>
<keyword evidence="3" id="KW-1185">Reference proteome</keyword>
<reference evidence="2 3" key="1">
    <citation type="journal article" date="2014" name="Genome Announc.">
        <title>Draft genome sequences of eight enterohepatic helicobacter species isolated from both laboratory and wild rodents.</title>
        <authorList>
            <person name="Sheh A."/>
            <person name="Shen Z."/>
            <person name="Fox J.G."/>
        </authorList>
    </citation>
    <scope>NUCLEOTIDE SEQUENCE [LARGE SCALE GENOMIC DNA]</scope>
    <source>
        <strain evidence="2 3">MIT-03-7007</strain>
    </source>
</reference>
<protein>
    <submittedName>
        <fullName evidence="2">Major outer membrane protein</fullName>
    </submittedName>
</protein>
<keyword evidence="1" id="KW-0732">Signal</keyword>
<dbReference type="RefSeq" id="WP_034553040.1">
    <property type="nucleotide sequence ID" value="NZ_JRPC02000001.1"/>
</dbReference>
<accession>A0A4U8UG89</accession>
<evidence type="ECO:0000313" key="3">
    <source>
        <dbReference type="Proteomes" id="UP000029920"/>
    </source>
</evidence>
<sequence length="469" mass="51107">MKFLKLSLAASIALGALSTSSFAQPLEEAIKGVDVSGYLRYRYTDDRYNKNQFGVSGRGSAAHQWRAVADFKTPAINNVALNLGIWYNKSNNVNHGKGTSDINFAGTGLGAGADGQFGVRSFYATITPDNTATTVKIGKQPLDTPITYAPDGDRGTGILVLNNDVPNLTLVATAFDSWMVNEATIQARNDVPVGNGIAQTNLTTDNSIDKNLYAVAGIYNLDTDYGNFGGQLWGFYIDSAVDALVFGELSWKNSLLRAKAQYTYAAINNDKDSIFATYYGKVADRKQHANIKEANDILALEVGANLTQDYQLPLDVRLGYITNFADGTAVALENEGSNVSRAGKVWWDNAATGISTSALQSYGVRGIQTDQDINVFYAAGNYGFIDNRLNLGLEFAYGQNKLSTSSVKDTQKIKFTEITPTISWKHSKNLTLSSYYAYLQTDTGLKDSNGQNVDDQKRGKFRVEAKYSF</sequence>
<evidence type="ECO:0000256" key="1">
    <source>
        <dbReference type="SAM" id="SignalP"/>
    </source>
</evidence>
<dbReference type="SUPFAM" id="SSF56935">
    <property type="entry name" value="Porins"/>
    <property type="match status" value="1"/>
</dbReference>
<name>A0A4U8UG89_9HELI</name>